<name>A0A7X9FPC1_9DELT</name>
<dbReference type="InterPro" id="IPR010144">
    <property type="entry name" value="CRISPR-assoc_prot_Csd1-typ"/>
</dbReference>
<dbReference type="AlphaFoldDB" id="A0A7X9FPC1"/>
<reference evidence="1 2" key="1">
    <citation type="journal article" date="2020" name="Biotechnol. Biofuels">
        <title>New insights from the biogas microbiome by comprehensive genome-resolved metagenomics of nearly 1600 species originating from multiple anaerobic digesters.</title>
        <authorList>
            <person name="Campanaro S."/>
            <person name="Treu L."/>
            <person name="Rodriguez-R L.M."/>
            <person name="Kovalovszki A."/>
            <person name="Ziels R.M."/>
            <person name="Maus I."/>
            <person name="Zhu X."/>
            <person name="Kougias P.G."/>
            <person name="Basile A."/>
            <person name="Luo G."/>
            <person name="Schluter A."/>
            <person name="Konstantinidis K.T."/>
            <person name="Angelidaki I."/>
        </authorList>
    </citation>
    <scope>NUCLEOTIDE SEQUENCE [LARGE SCALE GENOMIC DNA]</scope>
    <source>
        <strain evidence="1">AS27yjCOA_65</strain>
    </source>
</reference>
<protein>
    <submittedName>
        <fullName evidence="1">Type I-C CRISPR-associated protein Cas8c/Csd1</fullName>
    </submittedName>
</protein>
<sequence>MSWIQKLYETYNNCQSIIGMESNDNEVPLLPICHTTQKAQIEIVINAEGDFQRARVIPKNEARTIIPCTESSGGRTSGEAPHPLCDKLQYLALGYSKRTGKNEQYTSSYISQLERWCESQFSDPKIIAILKYIKGGTLIQDLIDYRVFITEKNGKLVQKWDKKKGEETPEIFGVLASQNDAFIRWEVEIPGNKETKVWKDRTLWEKWICYYSDIKKNKALCYVTGEDDFTAEQHPAKIRNDGDKAKLISSGKTRNKKGEIKVDDNCGFTFLGRFTNADQ</sequence>
<dbReference type="Pfam" id="PF09709">
    <property type="entry name" value="Cas_Csd1"/>
    <property type="match status" value="1"/>
</dbReference>
<comment type="caution">
    <text evidence="1">The sequence shown here is derived from an EMBL/GenBank/DDBJ whole genome shotgun (WGS) entry which is preliminary data.</text>
</comment>
<evidence type="ECO:0000313" key="1">
    <source>
        <dbReference type="EMBL" id="NMC61806.1"/>
    </source>
</evidence>
<dbReference type="Proteomes" id="UP000524246">
    <property type="component" value="Unassembled WGS sequence"/>
</dbReference>
<dbReference type="EMBL" id="JAAZON010000052">
    <property type="protein sequence ID" value="NMC61806.1"/>
    <property type="molecule type" value="Genomic_DNA"/>
</dbReference>
<evidence type="ECO:0000313" key="2">
    <source>
        <dbReference type="Proteomes" id="UP000524246"/>
    </source>
</evidence>
<feature type="non-terminal residue" evidence="1">
    <location>
        <position position="279"/>
    </location>
</feature>
<accession>A0A7X9FPC1</accession>
<gene>
    <name evidence="1" type="ORF">GYA55_01420</name>
</gene>
<proteinExistence type="predicted"/>
<organism evidence="1 2">
    <name type="scientific">SAR324 cluster bacterium</name>
    <dbReference type="NCBI Taxonomy" id="2024889"/>
    <lineage>
        <taxon>Bacteria</taxon>
        <taxon>Deltaproteobacteria</taxon>
        <taxon>SAR324 cluster</taxon>
    </lineage>
</organism>